<dbReference type="InterPro" id="IPR027417">
    <property type="entry name" value="P-loop_NTPase"/>
</dbReference>
<evidence type="ECO:0000256" key="3">
    <source>
        <dbReference type="ARBA" id="ARBA00022741"/>
    </source>
</evidence>
<reference evidence="7 8" key="1">
    <citation type="submission" date="2019-01" db="EMBL/GenBank/DDBJ databases">
        <title>Sinorhodobacter populi sp. nov. isolated from the symptomatic bark tissue of Populus euramericana canker.</title>
        <authorList>
            <person name="Xu G."/>
        </authorList>
    </citation>
    <scope>NUCLEOTIDE SEQUENCE [LARGE SCALE GENOMIC DNA]</scope>
    <source>
        <strain evidence="7 8">2D-5</strain>
    </source>
</reference>
<reference evidence="7 8" key="2">
    <citation type="submission" date="2019-01" db="EMBL/GenBank/DDBJ databases">
        <authorList>
            <person name="Li Y."/>
        </authorList>
    </citation>
    <scope>NUCLEOTIDE SEQUENCE [LARGE SCALE GENOMIC DNA]</scope>
    <source>
        <strain evidence="7 8">2D-5</strain>
    </source>
</reference>
<dbReference type="Proteomes" id="UP000285710">
    <property type="component" value="Unassembled WGS sequence"/>
</dbReference>
<evidence type="ECO:0000313" key="7">
    <source>
        <dbReference type="EMBL" id="RWR13297.1"/>
    </source>
</evidence>
<dbReference type="SUPFAM" id="SSF52540">
    <property type="entry name" value="P-loop containing nucleoside triphosphate hydrolases"/>
    <property type="match status" value="1"/>
</dbReference>
<accession>A0A443IYX4</accession>
<comment type="caution">
    <text evidence="7">The sequence shown here is derived from an EMBL/GenBank/DDBJ whole genome shotgun (WGS) entry which is preliminary data.</text>
</comment>
<keyword evidence="2" id="KW-0813">Transport</keyword>
<sequence>MSEVLTVENLSAGYGRAIALNGVSLKVAQGEAMALLGRNGVGKTTTLNSVMGLTRHMGGRVLLEGRDVTRLTPEARAWAGIGWVPQERGIFRSLTVEENITCVATPGRWTLDAVYGMFPRLRERRGNFGNQLSGGEQQMLSIARALVLNPKILLLDEPTEGLAPIIVEELLGAIRRIVRDEGMAAIIVEQHARKILKITDTAVILDRGTVVWSGTSPALMADAEALATHLGVGHHRVAG</sequence>
<dbReference type="GO" id="GO:0005524">
    <property type="term" value="F:ATP binding"/>
    <property type="evidence" value="ECO:0007669"/>
    <property type="project" value="UniProtKB-KW"/>
</dbReference>
<dbReference type="GO" id="GO:0015807">
    <property type="term" value="P:L-amino acid transport"/>
    <property type="evidence" value="ECO:0007669"/>
    <property type="project" value="TreeGrafter"/>
</dbReference>
<dbReference type="AlphaFoldDB" id="A0A443IYX4"/>
<keyword evidence="8" id="KW-1185">Reference proteome</keyword>
<protein>
    <submittedName>
        <fullName evidence="7">ABC transporter ATP-binding protein</fullName>
    </submittedName>
</protein>
<dbReference type="Gene3D" id="3.40.50.300">
    <property type="entry name" value="P-loop containing nucleotide triphosphate hydrolases"/>
    <property type="match status" value="1"/>
</dbReference>
<keyword evidence="3" id="KW-0547">Nucleotide-binding</keyword>
<evidence type="ECO:0000256" key="1">
    <source>
        <dbReference type="ARBA" id="ARBA00005417"/>
    </source>
</evidence>
<dbReference type="GO" id="GO:0016887">
    <property type="term" value="F:ATP hydrolysis activity"/>
    <property type="evidence" value="ECO:0007669"/>
    <property type="project" value="InterPro"/>
</dbReference>
<keyword evidence="4 7" id="KW-0067">ATP-binding</keyword>
<keyword evidence="5" id="KW-0029">Amino-acid transport</keyword>
<dbReference type="GO" id="GO:0015658">
    <property type="term" value="F:branched-chain amino acid transmembrane transporter activity"/>
    <property type="evidence" value="ECO:0007669"/>
    <property type="project" value="TreeGrafter"/>
</dbReference>
<dbReference type="PANTHER" id="PTHR43820">
    <property type="entry name" value="HIGH-AFFINITY BRANCHED-CHAIN AMINO ACID TRANSPORT ATP-BINDING PROTEIN LIVF"/>
    <property type="match status" value="1"/>
</dbReference>
<evidence type="ECO:0000256" key="4">
    <source>
        <dbReference type="ARBA" id="ARBA00022840"/>
    </source>
</evidence>
<gene>
    <name evidence="7" type="ORF">D2T33_06175</name>
</gene>
<dbReference type="PROSITE" id="PS50893">
    <property type="entry name" value="ABC_TRANSPORTER_2"/>
    <property type="match status" value="1"/>
</dbReference>
<evidence type="ECO:0000256" key="5">
    <source>
        <dbReference type="ARBA" id="ARBA00022970"/>
    </source>
</evidence>
<dbReference type="PANTHER" id="PTHR43820:SF2">
    <property type="entry name" value="ABC TRANSPORTER ATP-BINDING PROTEIN"/>
    <property type="match status" value="1"/>
</dbReference>
<name>A0A443IYX4_9RHOB</name>
<dbReference type="InterPro" id="IPR017871">
    <property type="entry name" value="ABC_transporter-like_CS"/>
</dbReference>
<feature type="domain" description="ABC transporter" evidence="6">
    <location>
        <begin position="5"/>
        <end position="232"/>
    </location>
</feature>
<dbReference type="CDD" id="cd03224">
    <property type="entry name" value="ABC_TM1139_LivF_branched"/>
    <property type="match status" value="1"/>
</dbReference>
<evidence type="ECO:0000259" key="6">
    <source>
        <dbReference type="PROSITE" id="PS50893"/>
    </source>
</evidence>
<dbReference type="RefSeq" id="WP_128269211.1">
    <property type="nucleotide sequence ID" value="NZ_SAUW01000005.1"/>
</dbReference>
<dbReference type="Pfam" id="PF00005">
    <property type="entry name" value="ABC_tran"/>
    <property type="match status" value="1"/>
</dbReference>
<dbReference type="InterPro" id="IPR003439">
    <property type="entry name" value="ABC_transporter-like_ATP-bd"/>
</dbReference>
<proteinExistence type="inferred from homology"/>
<evidence type="ECO:0000313" key="8">
    <source>
        <dbReference type="Proteomes" id="UP000285710"/>
    </source>
</evidence>
<dbReference type="SMART" id="SM00382">
    <property type="entry name" value="AAA"/>
    <property type="match status" value="1"/>
</dbReference>
<dbReference type="PROSITE" id="PS00211">
    <property type="entry name" value="ABC_TRANSPORTER_1"/>
    <property type="match status" value="1"/>
</dbReference>
<organism evidence="7 8">
    <name type="scientific">Paenirhodobacter populi</name>
    <dbReference type="NCBI Taxonomy" id="2306993"/>
    <lineage>
        <taxon>Bacteria</taxon>
        <taxon>Pseudomonadati</taxon>
        <taxon>Pseudomonadota</taxon>
        <taxon>Alphaproteobacteria</taxon>
        <taxon>Rhodobacterales</taxon>
        <taxon>Rhodobacter group</taxon>
        <taxon>Paenirhodobacter</taxon>
    </lineage>
</organism>
<dbReference type="InterPro" id="IPR052156">
    <property type="entry name" value="BCAA_Transport_ATP-bd_LivF"/>
</dbReference>
<dbReference type="InterPro" id="IPR003593">
    <property type="entry name" value="AAA+_ATPase"/>
</dbReference>
<evidence type="ECO:0000256" key="2">
    <source>
        <dbReference type="ARBA" id="ARBA00022448"/>
    </source>
</evidence>
<dbReference type="EMBL" id="SAUW01000005">
    <property type="protein sequence ID" value="RWR13297.1"/>
    <property type="molecule type" value="Genomic_DNA"/>
</dbReference>
<comment type="similarity">
    <text evidence="1">Belongs to the ABC transporter superfamily.</text>
</comment>